<reference evidence="2 3" key="1">
    <citation type="submission" date="2019-07" db="EMBL/GenBank/DDBJ databases">
        <title>New species of Amycolatopsis and Streptomyces.</title>
        <authorList>
            <person name="Duangmal K."/>
            <person name="Teo W.F.A."/>
            <person name="Lipun K."/>
        </authorList>
    </citation>
    <scope>NUCLEOTIDE SEQUENCE [LARGE SCALE GENOMIC DNA]</scope>
    <source>
        <strain evidence="2 3">TISTR 2346</strain>
    </source>
</reference>
<proteinExistence type="predicted"/>
<evidence type="ECO:0000313" key="3">
    <source>
        <dbReference type="Proteomes" id="UP000326979"/>
    </source>
</evidence>
<evidence type="ECO:0000313" key="2">
    <source>
        <dbReference type="EMBL" id="MPY39944.1"/>
    </source>
</evidence>
<accession>A0A5N8W0T2</accession>
<feature type="region of interest" description="Disordered" evidence="1">
    <location>
        <begin position="32"/>
        <end position="56"/>
    </location>
</feature>
<keyword evidence="3" id="KW-1185">Reference proteome</keyword>
<organism evidence="2 3">
    <name type="scientific">Streptomyces phyllanthi</name>
    <dbReference type="NCBI Taxonomy" id="1803180"/>
    <lineage>
        <taxon>Bacteria</taxon>
        <taxon>Bacillati</taxon>
        <taxon>Actinomycetota</taxon>
        <taxon>Actinomycetes</taxon>
        <taxon>Kitasatosporales</taxon>
        <taxon>Streptomycetaceae</taxon>
        <taxon>Streptomyces</taxon>
    </lineage>
</organism>
<feature type="compositionally biased region" description="Polar residues" evidence="1">
    <location>
        <begin position="32"/>
        <end position="41"/>
    </location>
</feature>
<name>A0A5N8W0T2_9ACTN</name>
<comment type="caution">
    <text evidence="2">The sequence shown here is derived from an EMBL/GenBank/DDBJ whole genome shotgun (WGS) entry which is preliminary data.</text>
</comment>
<evidence type="ECO:0000256" key="1">
    <source>
        <dbReference type="SAM" id="MobiDB-lite"/>
    </source>
</evidence>
<dbReference type="EMBL" id="VJZE01000037">
    <property type="protein sequence ID" value="MPY39944.1"/>
    <property type="molecule type" value="Genomic_DNA"/>
</dbReference>
<dbReference type="AlphaFoldDB" id="A0A5N8W0T2"/>
<feature type="compositionally biased region" description="Polar residues" evidence="1">
    <location>
        <begin position="77"/>
        <end position="95"/>
    </location>
</feature>
<protein>
    <submittedName>
        <fullName evidence="2">Uncharacterized protein</fullName>
    </submittedName>
</protein>
<feature type="region of interest" description="Disordered" evidence="1">
    <location>
        <begin position="71"/>
        <end position="95"/>
    </location>
</feature>
<sequence length="95" mass="10053">MHSDLTVTRDGPGWRAEVDLAPGAEATAVLTSSHCTRQSAGSPDHDQGGSVTVAPVEEPWVLGHQLRVLNRCRTPRSRQPGTPCRSQTSGAPTPT</sequence>
<dbReference type="Proteomes" id="UP000326979">
    <property type="component" value="Unassembled WGS sequence"/>
</dbReference>
<gene>
    <name evidence="2" type="ORF">FNH04_08455</name>
</gene>
<dbReference type="OrthoDB" id="3315716at2"/>